<dbReference type="Proteomes" id="UP001054945">
    <property type="component" value="Unassembled WGS sequence"/>
</dbReference>
<comment type="caution">
    <text evidence="2">The sequence shown here is derived from an EMBL/GenBank/DDBJ whole genome shotgun (WGS) entry which is preliminary data.</text>
</comment>
<evidence type="ECO:0000256" key="1">
    <source>
        <dbReference type="SAM" id="MobiDB-lite"/>
    </source>
</evidence>
<protein>
    <submittedName>
        <fullName evidence="2">Uncharacterized protein</fullName>
    </submittedName>
</protein>
<feature type="region of interest" description="Disordered" evidence="1">
    <location>
        <begin position="18"/>
        <end position="60"/>
    </location>
</feature>
<organism evidence="2 3">
    <name type="scientific">Caerostris extrusa</name>
    <name type="common">Bark spider</name>
    <name type="synonym">Caerostris bankana</name>
    <dbReference type="NCBI Taxonomy" id="172846"/>
    <lineage>
        <taxon>Eukaryota</taxon>
        <taxon>Metazoa</taxon>
        <taxon>Ecdysozoa</taxon>
        <taxon>Arthropoda</taxon>
        <taxon>Chelicerata</taxon>
        <taxon>Arachnida</taxon>
        <taxon>Araneae</taxon>
        <taxon>Araneomorphae</taxon>
        <taxon>Entelegynae</taxon>
        <taxon>Araneoidea</taxon>
        <taxon>Araneidae</taxon>
        <taxon>Caerostris</taxon>
    </lineage>
</organism>
<evidence type="ECO:0000313" key="3">
    <source>
        <dbReference type="Proteomes" id="UP001054945"/>
    </source>
</evidence>
<accession>A0AAV4U3L4</accession>
<name>A0AAV4U3L4_CAEEX</name>
<feature type="non-terminal residue" evidence="2">
    <location>
        <position position="1"/>
    </location>
</feature>
<dbReference type="EMBL" id="BPLR01012219">
    <property type="protein sequence ID" value="GIY52272.1"/>
    <property type="molecule type" value="Genomic_DNA"/>
</dbReference>
<evidence type="ECO:0000313" key="2">
    <source>
        <dbReference type="EMBL" id="GIY52272.1"/>
    </source>
</evidence>
<sequence length="60" mass="6695">SQSIEKEVLFSQQFWSQMGGSVHAHSQHGRGPSKWTQHLSTPDMADHRPELPGTEISSHS</sequence>
<dbReference type="AlphaFoldDB" id="A0AAV4U3L4"/>
<gene>
    <name evidence="2" type="ORF">CEXT_676501</name>
</gene>
<reference evidence="2 3" key="1">
    <citation type="submission" date="2021-06" db="EMBL/GenBank/DDBJ databases">
        <title>Caerostris extrusa draft genome.</title>
        <authorList>
            <person name="Kono N."/>
            <person name="Arakawa K."/>
        </authorList>
    </citation>
    <scope>NUCLEOTIDE SEQUENCE [LARGE SCALE GENOMIC DNA]</scope>
</reference>
<proteinExistence type="predicted"/>
<keyword evidence="3" id="KW-1185">Reference proteome</keyword>